<dbReference type="PANTHER" id="PTHR12110">
    <property type="entry name" value="HYDROXYPYRUVATE ISOMERASE"/>
    <property type="match status" value="1"/>
</dbReference>
<dbReference type="GO" id="GO:0016853">
    <property type="term" value="F:isomerase activity"/>
    <property type="evidence" value="ECO:0007669"/>
    <property type="project" value="UniProtKB-KW"/>
</dbReference>
<dbReference type="SUPFAM" id="SSF51658">
    <property type="entry name" value="Xylose isomerase-like"/>
    <property type="match status" value="1"/>
</dbReference>
<keyword evidence="2" id="KW-0413">Isomerase</keyword>
<dbReference type="InterPro" id="IPR036237">
    <property type="entry name" value="Xyl_isomerase-like_sf"/>
</dbReference>
<dbReference type="EC" id="5.3.99.-" evidence="2"/>
<proteinExistence type="predicted"/>
<protein>
    <submittedName>
        <fullName evidence="2">Inosose isomerase</fullName>
        <ecNumber evidence="2">5.3.99.-</ecNumber>
    </submittedName>
</protein>
<sequence>MPMLTSNRRRMLQASAATVLAGVTTRWARAAAPTKRLFTMSLRGGSIGVNTDQPEAIRLAARHGFEAVTPDPHALANASVDQRAEWIDQMKESGLVWGAAGLPVEFRRDEATFREQLNSLPDLAAAMQDAGVTRVGTYLMPCHDDLTYTQNMRQHAERLRQCVQVLGDHGQRFGMEYVGPKTLWTSKRYPFIHSMAETKDLIAQIDQPGVGFILDSWHWYTAGETVADITSLSNADVVACDLNDAPAGLAVDQQIDNQRMLPMATGVIDLKSFLQSLVAIGYDGPIRAEPFNRKLAAMENGPACAATAKAMTAAFDLIDG</sequence>
<name>A0A517NL45_9BACT</name>
<evidence type="ECO:0000259" key="1">
    <source>
        <dbReference type="Pfam" id="PF01261"/>
    </source>
</evidence>
<dbReference type="EMBL" id="CP036525">
    <property type="protein sequence ID" value="QDT07865.1"/>
    <property type="molecule type" value="Genomic_DNA"/>
</dbReference>
<evidence type="ECO:0000313" key="2">
    <source>
        <dbReference type="EMBL" id="QDT07865.1"/>
    </source>
</evidence>
<dbReference type="InterPro" id="IPR006311">
    <property type="entry name" value="TAT_signal"/>
</dbReference>
<dbReference type="Pfam" id="PF01261">
    <property type="entry name" value="AP_endonuc_2"/>
    <property type="match status" value="1"/>
</dbReference>
<organism evidence="2 3">
    <name type="scientific">Rubripirellula lacrimiformis</name>
    <dbReference type="NCBI Taxonomy" id="1930273"/>
    <lineage>
        <taxon>Bacteria</taxon>
        <taxon>Pseudomonadati</taxon>
        <taxon>Planctomycetota</taxon>
        <taxon>Planctomycetia</taxon>
        <taxon>Pirellulales</taxon>
        <taxon>Pirellulaceae</taxon>
        <taxon>Rubripirellula</taxon>
    </lineage>
</organism>
<accession>A0A517NL45</accession>
<dbReference type="RefSeq" id="WP_218933629.1">
    <property type="nucleotide sequence ID" value="NZ_CP036525.1"/>
</dbReference>
<dbReference type="InterPro" id="IPR050312">
    <property type="entry name" value="IolE/XylAMocC-like"/>
</dbReference>
<dbReference type="Gene3D" id="3.20.20.150">
    <property type="entry name" value="Divalent-metal-dependent TIM barrel enzymes"/>
    <property type="match status" value="1"/>
</dbReference>
<dbReference type="Proteomes" id="UP000318538">
    <property type="component" value="Chromosome"/>
</dbReference>
<evidence type="ECO:0000313" key="3">
    <source>
        <dbReference type="Proteomes" id="UP000318538"/>
    </source>
</evidence>
<gene>
    <name evidence="2" type="primary">iolI_2</name>
    <name evidence="2" type="ORF">K227x_62940</name>
</gene>
<keyword evidence="3" id="KW-1185">Reference proteome</keyword>
<dbReference type="PROSITE" id="PS51318">
    <property type="entry name" value="TAT"/>
    <property type="match status" value="1"/>
</dbReference>
<feature type="domain" description="Xylose isomerase-like TIM barrel" evidence="1">
    <location>
        <begin position="57"/>
        <end position="300"/>
    </location>
</feature>
<dbReference type="KEGG" id="rlc:K227x_62940"/>
<dbReference type="AlphaFoldDB" id="A0A517NL45"/>
<dbReference type="InterPro" id="IPR013022">
    <property type="entry name" value="Xyl_isomerase-like_TIM-brl"/>
</dbReference>
<reference evidence="2 3" key="1">
    <citation type="submission" date="2019-02" db="EMBL/GenBank/DDBJ databases">
        <title>Deep-cultivation of Planctomycetes and their phenomic and genomic characterization uncovers novel biology.</title>
        <authorList>
            <person name="Wiegand S."/>
            <person name="Jogler M."/>
            <person name="Boedeker C."/>
            <person name="Pinto D."/>
            <person name="Vollmers J."/>
            <person name="Rivas-Marin E."/>
            <person name="Kohn T."/>
            <person name="Peeters S.H."/>
            <person name="Heuer A."/>
            <person name="Rast P."/>
            <person name="Oberbeckmann S."/>
            <person name="Bunk B."/>
            <person name="Jeske O."/>
            <person name="Meyerdierks A."/>
            <person name="Storesund J.E."/>
            <person name="Kallscheuer N."/>
            <person name="Luecker S."/>
            <person name="Lage O.M."/>
            <person name="Pohl T."/>
            <person name="Merkel B.J."/>
            <person name="Hornburger P."/>
            <person name="Mueller R.-W."/>
            <person name="Bruemmer F."/>
            <person name="Labrenz M."/>
            <person name="Spormann A.M."/>
            <person name="Op den Camp H."/>
            <person name="Overmann J."/>
            <person name="Amann R."/>
            <person name="Jetten M.S.M."/>
            <person name="Mascher T."/>
            <person name="Medema M.H."/>
            <person name="Devos D.P."/>
            <person name="Kaster A.-K."/>
            <person name="Ovreas L."/>
            <person name="Rohde M."/>
            <person name="Galperin M.Y."/>
            <person name="Jogler C."/>
        </authorList>
    </citation>
    <scope>NUCLEOTIDE SEQUENCE [LARGE SCALE GENOMIC DNA]</scope>
    <source>
        <strain evidence="2 3">K22_7</strain>
    </source>
</reference>